<reference evidence="2 3" key="1">
    <citation type="journal article" date="2020" name="BMC Genomics">
        <title>Intraspecific diversification of the crop wild relative Brassica cretica Lam. using demographic model selection.</title>
        <authorList>
            <person name="Kioukis A."/>
            <person name="Michalopoulou V.A."/>
            <person name="Briers L."/>
            <person name="Pirintsos S."/>
            <person name="Studholme D.J."/>
            <person name="Pavlidis P."/>
            <person name="Sarris P.F."/>
        </authorList>
    </citation>
    <scope>NUCLEOTIDE SEQUENCE [LARGE SCALE GENOMIC DNA]</scope>
    <source>
        <strain evidence="3">cv. PFS-1207/04</strain>
    </source>
</reference>
<feature type="compositionally biased region" description="Basic and acidic residues" evidence="1">
    <location>
        <begin position="57"/>
        <end position="66"/>
    </location>
</feature>
<accession>A0ABQ7E0G1</accession>
<feature type="compositionally biased region" description="Basic and acidic residues" evidence="1">
    <location>
        <begin position="75"/>
        <end position="104"/>
    </location>
</feature>
<gene>
    <name evidence="2" type="ORF">DY000_02024207</name>
</gene>
<evidence type="ECO:0000313" key="2">
    <source>
        <dbReference type="EMBL" id="KAF3590747.1"/>
    </source>
</evidence>
<dbReference type="EMBL" id="QGKV02000299">
    <property type="protein sequence ID" value="KAF3590747.1"/>
    <property type="molecule type" value="Genomic_DNA"/>
</dbReference>
<dbReference type="Proteomes" id="UP000266723">
    <property type="component" value="Unassembled WGS sequence"/>
</dbReference>
<protein>
    <recommendedName>
        <fullName evidence="4">LOB domain-containing protein</fullName>
    </recommendedName>
</protein>
<evidence type="ECO:0000256" key="1">
    <source>
        <dbReference type="SAM" id="MobiDB-lite"/>
    </source>
</evidence>
<name>A0ABQ7E0G1_BRACR</name>
<sequence length="121" mass="13536">MGDVNANDVLTQADINAQLIAGQAQLTATMNAVTEQLARLEQGNCPNGPRPRSRNHPYLDDPRLFCDEDSSDSEPPDREEPRPAQAGREGRREHRVQGDGRETWETSMLMMFQPKLTSMLS</sequence>
<comment type="caution">
    <text evidence="2">The sequence shown here is derived from an EMBL/GenBank/DDBJ whole genome shotgun (WGS) entry which is preliminary data.</text>
</comment>
<organism evidence="2 3">
    <name type="scientific">Brassica cretica</name>
    <name type="common">Mustard</name>
    <dbReference type="NCBI Taxonomy" id="69181"/>
    <lineage>
        <taxon>Eukaryota</taxon>
        <taxon>Viridiplantae</taxon>
        <taxon>Streptophyta</taxon>
        <taxon>Embryophyta</taxon>
        <taxon>Tracheophyta</taxon>
        <taxon>Spermatophyta</taxon>
        <taxon>Magnoliopsida</taxon>
        <taxon>eudicotyledons</taxon>
        <taxon>Gunneridae</taxon>
        <taxon>Pentapetalae</taxon>
        <taxon>rosids</taxon>
        <taxon>malvids</taxon>
        <taxon>Brassicales</taxon>
        <taxon>Brassicaceae</taxon>
        <taxon>Brassiceae</taxon>
        <taxon>Brassica</taxon>
    </lineage>
</organism>
<proteinExistence type="predicted"/>
<feature type="region of interest" description="Disordered" evidence="1">
    <location>
        <begin position="41"/>
        <end position="109"/>
    </location>
</feature>
<evidence type="ECO:0008006" key="4">
    <source>
        <dbReference type="Google" id="ProtNLM"/>
    </source>
</evidence>
<keyword evidence="3" id="KW-1185">Reference proteome</keyword>
<evidence type="ECO:0000313" key="3">
    <source>
        <dbReference type="Proteomes" id="UP000266723"/>
    </source>
</evidence>